<keyword evidence="5" id="KW-0999">Mitochondrion inner membrane</keyword>
<evidence type="ECO:0000256" key="7">
    <source>
        <dbReference type="ARBA" id="ARBA00023128"/>
    </source>
</evidence>
<dbReference type="SUPFAM" id="SSF81531">
    <property type="entry name" value="Non-heme 11 kDa protein of cytochrome bc1 complex (Ubiquinol-cytochrome c reductase)"/>
    <property type="match status" value="1"/>
</dbReference>
<dbReference type="InterPro" id="IPR036811">
    <property type="entry name" value="Ubol_cytC_Rdtase_hinge_dom_sf"/>
</dbReference>
<dbReference type="Proteomes" id="UP000287033">
    <property type="component" value="Unassembled WGS sequence"/>
</dbReference>
<dbReference type="FunFam" id="1.10.287.20:FF:000005">
    <property type="entry name" value="Cytochrome b-c1 complex subunit 6"/>
    <property type="match status" value="1"/>
</dbReference>
<evidence type="ECO:0000256" key="3">
    <source>
        <dbReference type="ARBA" id="ARBA00022448"/>
    </source>
</evidence>
<evidence type="ECO:0000313" key="11">
    <source>
        <dbReference type="Proteomes" id="UP000287033"/>
    </source>
</evidence>
<dbReference type="STRING" id="137246.A0A401S9S2"/>
<evidence type="ECO:0000256" key="8">
    <source>
        <dbReference type="ARBA" id="ARBA00023136"/>
    </source>
</evidence>
<dbReference type="InterPro" id="IPR023184">
    <property type="entry name" value="Ubol_cytC_Rdtase_hinge_dom"/>
</dbReference>
<comment type="similarity">
    <text evidence="2">Belongs to the UQCRH/QCR6 family.</text>
</comment>
<name>A0A401S9S2_CHIPU</name>
<dbReference type="GO" id="GO:0006122">
    <property type="term" value="P:mitochondrial electron transport, ubiquinol to cytochrome c"/>
    <property type="evidence" value="ECO:0007669"/>
    <property type="project" value="InterPro"/>
</dbReference>
<keyword evidence="3" id="KW-0813">Transport</keyword>
<sequence length="101" mass="11516">MRCSLPGCEWKVAMGLEDEVVLAGGPEDEEEEEEEVVDPIIAIRERCEKIEKCVKLQEIFDACTERVNSRSQTEETCTEELFDFLHARDHCVAADILSKLK</sequence>
<accession>A0A401S9S2</accession>
<protein>
    <recommendedName>
        <fullName evidence="9">Ubiquinol-cytochrome C reductase hinge domain-containing protein</fullName>
    </recommendedName>
</protein>
<evidence type="ECO:0000256" key="4">
    <source>
        <dbReference type="ARBA" id="ARBA00022660"/>
    </source>
</evidence>
<dbReference type="OrthoDB" id="405848at2759"/>
<evidence type="ECO:0000256" key="2">
    <source>
        <dbReference type="ARBA" id="ARBA00006498"/>
    </source>
</evidence>
<dbReference type="InterPro" id="IPR003422">
    <property type="entry name" value="Cyt_b-c1_6"/>
</dbReference>
<dbReference type="GO" id="GO:0005743">
    <property type="term" value="C:mitochondrial inner membrane"/>
    <property type="evidence" value="ECO:0007669"/>
    <property type="project" value="UniProtKB-SubCell"/>
</dbReference>
<proteinExistence type="inferred from homology"/>
<keyword evidence="7" id="KW-0496">Mitochondrion</keyword>
<organism evidence="10 11">
    <name type="scientific">Chiloscyllium punctatum</name>
    <name type="common">Brownbanded bambooshark</name>
    <name type="synonym">Hemiscyllium punctatum</name>
    <dbReference type="NCBI Taxonomy" id="137246"/>
    <lineage>
        <taxon>Eukaryota</taxon>
        <taxon>Metazoa</taxon>
        <taxon>Chordata</taxon>
        <taxon>Craniata</taxon>
        <taxon>Vertebrata</taxon>
        <taxon>Chondrichthyes</taxon>
        <taxon>Elasmobranchii</taxon>
        <taxon>Galeomorphii</taxon>
        <taxon>Galeoidea</taxon>
        <taxon>Orectolobiformes</taxon>
        <taxon>Hemiscylliidae</taxon>
        <taxon>Chiloscyllium</taxon>
    </lineage>
</organism>
<keyword evidence="6" id="KW-0249">Electron transport</keyword>
<dbReference type="PANTHER" id="PTHR15336">
    <property type="entry name" value="UBIQUINOL-CYTOCHROME C REDUCTASE COMPLEX 7.8 KDA PROTEIN"/>
    <property type="match status" value="1"/>
</dbReference>
<dbReference type="PANTHER" id="PTHR15336:SF0">
    <property type="entry name" value="CYTOCHROME B-C1 COMPLEX SUBUNIT 6, MITOCHONDRIAL"/>
    <property type="match status" value="1"/>
</dbReference>
<dbReference type="Pfam" id="PF02320">
    <property type="entry name" value="UCR_hinge"/>
    <property type="match status" value="1"/>
</dbReference>
<evidence type="ECO:0000259" key="9">
    <source>
        <dbReference type="Pfam" id="PF02320"/>
    </source>
</evidence>
<dbReference type="Gene3D" id="1.10.287.20">
    <property type="entry name" value="Ubiquinol-cytochrome C reductase hinge domain"/>
    <property type="match status" value="1"/>
</dbReference>
<evidence type="ECO:0000256" key="6">
    <source>
        <dbReference type="ARBA" id="ARBA00022982"/>
    </source>
</evidence>
<feature type="domain" description="Ubiquinol-cytochrome C reductase hinge" evidence="9">
    <location>
        <begin position="38"/>
        <end position="101"/>
    </location>
</feature>
<comment type="subcellular location">
    <subcellularLocation>
        <location evidence="1">Mitochondrion inner membrane</location>
        <topology evidence="1">Peripheral membrane protein</topology>
        <orientation evidence="1">Intermembrane side</orientation>
    </subcellularLocation>
</comment>
<keyword evidence="8" id="KW-0472">Membrane</keyword>
<gene>
    <name evidence="10" type="ORF">chiPu_0005521</name>
</gene>
<reference evidence="10 11" key="1">
    <citation type="journal article" date="2018" name="Nat. Ecol. Evol.">
        <title>Shark genomes provide insights into elasmobranch evolution and the origin of vertebrates.</title>
        <authorList>
            <person name="Hara Y"/>
            <person name="Yamaguchi K"/>
            <person name="Onimaru K"/>
            <person name="Kadota M"/>
            <person name="Koyanagi M"/>
            <person name="Keeley SD"/>
            <person name="Tatsumi K"/>
            <person name="Tanaka K"/>
            <person name="Motone F"/>
            <person name="Kageyama Y"/>
            <person name="Nozu R"/>
            <person name="Adachi N"/>
            <person name="Nishimura O"/>
            <person name="Nakagawa R"/>
            <person name="Tanegashima C"/>
            <person name="Kiyatake I"/>
            <person name="Matsumoto R"/>
            <person name="Murakumo K"/>
            <person name="Nishida K"/>
            <person name="Terakita A"/>
            <person name="Kuratani S"/>
            <person name="Sato K"/>
            <person name="Hyodo S Kuraku.S."/>
        </authorList>
    </citation>
    <scope>NUCLEOTIDE SEQUENCE [LARGE SCALE GENOMIC DNA]</scope>
</reference>
<dbReference type="OMA" id="NTCNDRV"/>
<evidence type="ECO:0000313" key="10">
    <source>
        <dbReference type="EMBL" id="GCC27100.1"/>
    </source>
</evidence>
<evidence type="ECO:0000256" key="5">
    <source>
        <dbReference type="ARBA" id="ARBA00022792"/>
    </source>
</evidence>
<evidence type="ECO:0000256" key="1">
    <source>
        <dbReference type="ARBA" id="ARBA00004137"/>
    </source>
</evidence>
<dbReference type="AlphaFoldDB" id="A0A401S9S2"/>
<comment type="caution">
    <text evidence="10">The sequence shown here is derived from an EMBL/GenBank/DDBJ whole genome shotgun (WGS) entry which is preliminary data.</text>
</comment>
<dbReference type="EMBL" id="BEZZ01000151">
    <property type="protein sequence ID" value="GCC27100.1"/>
    <property type="molecule type" value="Genomic_DNA"/>
</dbReference>
<keyword evidence="4" id="KW-0679">Respiratory chain</keyword>
<keyword evidence="11" id="KW-1185">Reference proteome</keyword>